<accession>A0A840P9P4</accession>
<dbReference type="InterPro" id="IPR024747">
    <property type="entry name" value="Pyridox_Oxase-rel"/>
</dbReference>
<dbReference type="Proteomes" id="UP000578449">
    <property type="component" value="Unassembled WGS sequence"/>
</dbReference>
<evidence type="ECO:0000313" key="2">
    <source>
        <dbReference type="Proteomes" id="UP000578449"/>
    </source>
</evidence>
<comment type="caution">
    <text evidence="1">The sequence shown here is derived from an EMBL/GenBank/DDBJ whole genome shotgun (WGS) entry which is preliminary data.</text>
</comment>
<dbReference type="RefSeq" id="WP_185052670.1">
    <property type="nucleotide sequence ID" value="NZ_BAABIX010000014.1"/>
</dbReference>
<proteinExistence type="predicted"/>
<protein>
    <recommendedName>
        <fullName evidence="3">Pyridoxamine 5'-phosphate oxidase family protein</fullName>
    </recommendedName>
</protein>
<dbReference type="EMBL" id="JACHGN010000012">
    <property type="protein sequence ID" value="MBB5135729.1"/>
    <property type="molecule type" value="Genomic_DNA"/>
</dbReference>
<dbReference type="Gene3D" id="2.30.110.10">
    <property type="entry name" value="Electron Transport, Fmn-binding Protein, Chain A"/>
    <property type="match status" value="1"/>
</dbReference>
<evidence type="ECO:0000313" key="1">
    <source>
        <dbReference type="EMBL" id="MBB5135729.1"/>
    </source>
</evidence>
<reference evidence="1 2" key="1">
    <citation type="submission" date="2020-08" db="EMBL/GenBank/DDBJ databases">
        <title>Genomic Encyclopedia of Type Strains, Phase IV (KMG-IV): sequencing the most valuable type-strain genomes for metagenomic binning, comparative biology and taxonomic classification.</title>
        <authorList>
            <person name="Goeker M."/>
        </authorList>
    </citation>
    <scope>NUCLEOTIDE SEQUENCE [LARGE SCALE GENOMIC DNA]</scope>
    <source>
        <strain evidence="1 2">DSM 45615</strain>
    </source>
</reference>
<dbReference type="AlphaFoldDB" id="A0A840P9P4"/>
<evidence type="ECO:0008006" key="3">
    <source>
        <dbReference type="Google" id="ProtNLM"/>
    </source>
</evidence>
<dbReference type="InterPro" id="IPR012349">
    <property type="entry name" value="Split_barrel_FMN-bd"/>
</dbReference>
<organism evidence="1 2">
    <name type="scientific">Thermocatellispora tengchongensis</name>
    <dbReference type="NCBI Taxonomy" id="1073253"/>
    <lineage>
        <taxon>Bacteria</taxon>
        <taxon>Bacillati</taxon>
        <taxon>Actinomycetota</taxon>
        <taxon>Actinomycetes</taxon>
        <taxon>Streptosporangiales</taxon>
        <taxon>Streptosporangiaceae</taxon>
        <taxon>Thermocatellispora</taxon>
    </lineage>
</organism>
<dbReference type="Pfam" id="PF12900">
    <property type="entry name" value="Pyridox_ox_2"/>
    <property type="match status" value="1"/>
</dbReference>
<keyword evidence="2" id="KW-1185">Reference proteome</keyword>
<gene>
    <name evidence="1" type="ORF">HNP84_005473</name>
</gene>
<sequence length="143" mass="15585">MSPQSPASPVSRELSRDEGLRFLGNVSFGRIVFISRAMPALRLVSHAMDDDALLVGLPYDSAIASLLSQVTRVVYEADLMDAATRLGWSVVLTGRAGLVEDPRELMRARRSLRPLPGERIDVVMRIRPELVTGFDIRAAGAPG</sequence>
<dbReference type="SUPFAM" id="SSF50475">
    <property type="entry name" value="FMN-binding split barrel"/>
    <property type="match status" value="1"/>
</dbReference>
<name>A0A840P9P4_9ACTN</name>